<feature type="region of interest" description="Disordered" evidence="1">
    <location>
        <begin position="30"/>
        <end position="50"/>
    </location>
</feature>
<proteinExistence type="predicted"/>
<organism evidence="2 3">
    <name type="scientific">Pelobates cultripes</name>
    <name type="common">Western spadefoot toad</name>
    <dbReference type="NCBI Taxonomy" id="61616"/>
    <lineage>
        <taxon>Eukaryota</taxon>
        <taxon>Metazoa</taxon>
        <taxon>Chordata</taxon>
        <taxon>Craniata</taxon>
        <taxon>Vertebrata</taxon>
        <taxon>Euteleostomi</taxon>
        <taxon>Amphibia</taxon>
        <taxon>Batrachia</taxon>
        <taxon>Anura</taxon>
        <taxon>Pelobatoidea</taxon>
        <taxon>Pelobatidae</taxon>
        <taxon>Pelobates</taxon>
    </lineage>
</organism>
<name>A0AAD1T9H1_PELCU</name>
<dbReference type="EMBL" id="OW240922">
    <property type="protein sequence ID" value="CAH2321482.1"/>
    <property type="molecule type" value="Genomic_DNA"/>
</dbReference>
<feature type="region of interest" description="Disordered" evidence="1">
    <location>
        <begin position="73"/>
        <end position="102"/>
    </location>
</feature>
<evidence type="ECO:0000313" key="3">
    <source>
        <dbReference type="Proteomes" id="UP001295444"/>
    </source>
</evidence>
<dbReference type="AlphaFoldDB" id="A0AAD1T9H1"/>
<sequence length="131" mass="14619">MQAYPAPLATLQTPATSSVALLGWKAQRKRKHASVPLHTKETPGLTDTPQAVYDGEQQLCNGATGWAKATRNWKQTRGQDMLSDLDKSEEEGSDVPYSDPYEDEISEDEDLAICNLHPQRPKLPKRLRCQT</sequence>
<reference evidence="2" key="1">
    <citation type="submission" date="2022-03" db="EMBL/GenBank/DDBJ databases">
        <authorList>
            <person name="Alioto T."/>
            <person name="Alioto T."/>
            <person name="Gomez Garrido J."/>
        </authorList>
    </citation>
    <scope>NUCLEOTIDE SEQUENCE</scope>
</reference>
<evidence type="ECO:0000313" key="2">
    <source>
        <dbReference type="EMBL" id="CAH2321482.1"/>
    </source>
</evidence>
<dbReference type="Proteomes" id="UP001295444">
    <property type="component" value="Chromosome 11"/>
</dbReference>
<keyword evidence="3" id="KW-1185">Reference proteome</keyword>
<gene>
    <name evidence="2" type="ORF">PECUL_23A024647</name>
</gene>
<accession>A0AAD1T9H1</accession>
<protein>
    <submittedName>
        <fullName evidence="2">Uncharacterized protein</fullName>
    </submittedName>
</protein>
<evidence type="ECO:0000256" key="1">
    <source>
        <dbReference type="SAM" id="MobiDB-lite"/>
    </source>
</evidence>